<dbReference type="RefSeq" id="WP_267537922.1">
    <property type="nucleotide sequence ID" value="NZ_JAPNKA010000001.1"/>
</dbReference>
<dbReference type="Proteomes" id="UP001207654">
    <property type="component" value="Unassembled WGS sequence"/>
</dbReference>
<feature type="compositionally biased region" description="Polar residues" evidence="1">
    <location>
        <begin position="305"/>
        <end position="319"/>
    </location>
</feature>
<dbReference type="EMBL" id="JAPNKA010000001">
    <property type="protein sequence ID" value="MCY1079188.1"/>
    <property type="molecule type" value="Genomic_DNA"/>
</dbReference>
<keyword evidence="3" id="KW-1185">Reference proteome</keyword>
<dbReference type="Pfam" id="PF06101">
    <property type="entry name" value="Vps62"/>
    <property type="match status" value="1"/>
</dbReference>
<reference evidence="2 3" key="1">
    <citation type="submission" date="2022-11" db="EMBL/GenBank/DDBJ databases">
        <title>Minimal conservation of predation-associated metabolite biosynthetic gene clusters underscores biosynthetic potential of Myxococcota including descriptions for ten novel species: Archangium lansinium sp. nov., Myxococcus landrumus sp. nov., Nannocystis bai.</title>
        <authorList>
            <person name="Ahearne A."/>
            <person name="Stevens C."/>
            <person name="Phillips K."/>
        </authorList>
    </citation>
    <scope>NUCLEOTIDE SEQUENCE [LARGE SCALE GENOMIC DNA]</scope>
    <source>
        <strain evidence="2 3">MIWBW</strain>
    </source>
</reference>
<comment type="caution">
    <text evidence="2">The sequence shown here is derived from an EMBL/GenBank/DDBJ whole genome shotgun (WGS) entry which is preliminary data.</text>
</comment>
<dbReference type="PROSITE" id="PS51257">
    <property type="entry name" value="PROKAR_LIPOPROTEIN"/>
    <property type="match status" value="1"/>
</dbReference>
<name>A0ABT4ABY5_9BACT</name>
<dbReference type="PANTHER" id="PTHR48174">
    <property type="entry name" value="DUF946 FAMILY PROTEIN"/>
    <property type="match status" value="1"/>
</dbReference>
<gene>
    <name evidence="2" type="ORF">OV287_32475</name>
</gene>
<evidence type="ECO:0000256" key="1">
    <source>
        <dbReference type="SAM" id="MobiDB-lite"/>
    </source>
</evidence>
<dbReference type="InterPro" id="IPR009291">
    <property type="entry name" value="Vps62"/>
</dbReference>
<evidence type="ECO:0000313" key="2">
    <source>
        <dbReference type="EMBL" id="MCY1079188.1"/>
    </source>
</evidence>
<sequence length="319" mass="35146">MRTGRLLLLSTLTLASCGPLVEEEATLGERTDALITDVDLDGIDDAFEDQLAAKFAPEVRLAPDSIDWARPANVDWYLARVHMRFDHSGCPDCEVLALATPTQSNLSTQSHKTKSGLFCSHSSTVYSSNASRKEFFLQPPDDNVHKGTASSGWRVYVHSKKSVVVSGGYDIQYWFFYPYNDSYASVNHEADWEHITVSTDSAGNFQSAWYAAHSGGNRYTASQLQWNGTHPIVYSADGSHASYPTAGTYPTEVPGFDDHSYNGGPVWQTWNNWVNVGEKNAPRNGQNFIKYGGRWGEVGELDATSGPQGPSFQGAWNND</sequence>
<protein>
    <submittedName>
        <fullName evidence="2">Vps62-related protein</fullName>
    </submittedName>
</protein>
<accession>A0ABT4ABY5</accession>
<organism evidence="2 3">
    <name type="scientific">Archangium lansingense</name>
    <dbReference type="NCBI Taxonomy" id="2995310"/>
    <lineage>
        <taxon>Bacteria</taxon>
        <taxon>Pseudomonadati</taxon>
        <taxon>Myxococcota</taxon>
        <taxon>Myxococcia</taxon>
        <taxon>Myxococcales</taxon>
        <taxon>Cystobacterineae</taxon>
        <taxon>Archangiaceae</taxon>
        <taxon>Archangium</taxon>
    </lineage>
</organism>
<proteinExistence type="predicted"/>
<evidence type="ECO:0000313" key="3">
    <source>
        <dbReference type="Proteomes" id="UP001207654"/>
    </source>
</evidence>
<dbReference type="PANTHER" id="PTHR48174:SF5">
    <property type="entry name" value="VACUOLAR PROTEIN SORTING-ASSOCIATED PROTEIN 62"/>
    <property type="match status" value="1"/>
</dbReference>
<feature type="region of interest" description="Disordered" evidence="1">
    <location>
        <begin position="300"/>
        <end position="319"/>
    </location>
</feature>